<gene>
    <name evidence="2" type="ORF">E8P16_03380</name>
</gene>
<dbReference type="RefSeq" id="WP_057038281.1">
    <property type="nucleotide sequence ID" value="NZ_JBMJBA010000001.1"/>
</dbReference>
<feature type="coiled-coil region" evidence="1">
    <location>
        <begin position="246"/>
        <end position="273"/>
    </location>
</feature>
<evidence type="ECO:0000313" key="3">
    <source>
        <dbReference type="Proteomes" id="UP000349590"/>
    </source>
</evidence>
<proteinExistence type="predicted"/>
<evidence type="ECO:0000313" key="2">
    <source>
        <dbReference type="EMBL" id="EAJ9718490.1"/>
    </source>
</evidence>
<reference evidence="2 3" key="1">
    <citation type="submission" date="2019-04" db="EMBL/GenBank/DDBJ databases">
        <authorList>
            <consortium name="PulseNet: The National Subtyping Network for Foodborne Disease Surveillance"/>
            <person name="Tarr C.L."/>
            <person name="Trees E."/>
            <person name="Katz L.S."/>
            <person name="Carleton-Romer H.A."/>
            <person name="Stroika S."/>
            <person name="Kucerova Z."/>
            <person name="Roache K.F."/>
            <person name="Sabol A.L."/>
            <person name="Besser J."/>
            <person name="Gerner-Smidt P."/>
        </authorList>
    </citation>
    <scope>NUCLEOTIDE SEQUENCE [LARGE SCALE GENOMIC DNA]</scope>
    <source>
        <strain evidence="2 3">PNUSAC009041</strain>
    </source>
</reference>
<accession>A0A1J6QEJ4</accession>
<dbReference type="EMBL" id="AACCII010000003">
    <property type="protein sequence ID" value="EAJ9718490.1"/>
    <property type="molecule type" value="Genomic_DNA"/>
</dbReference>
<dbReference type="Proteomes" id="UP000349590">
    <property type="component" value="Unassembled WGS sequence"/>
</dbReference>
<sequence>MNTMNEINAIIKTVTGLGYKIDSIKAYDYQLESEELFKIYRKCSQELIKLAPIASKKFDKGASIALLDHHILNIAREGFDNAFKIYESRKSIKNVNTELPVFINIDALNRLNEGKNECDDRFIGFFKKHNYTPYTFSYKDSTYYVLKDDELDIFEKNFATTGISRNAFEKSLSDLYKKTLQSLIDDYLCFNHSCLVIDKNTEKITTPTNLLDVRIVEILNYMDFEVREGKDPLGYTVFFLWDIQKQKYYLQNIEDLEKVKMELEENNIDCEVHDNYCLVDDLKVINCYCGSNVQSLLELIPDGYFKDYEIDQENMLTLEKSFLPEDKKVKKVYAILKQPLINQCEFDIENAVMLYDDYNEALKVFIDNVQLDLKQYGIYRVLETEDDVNDAWEELIYKFEGYLEYYEVLKALKVN</sequence>
<keyword evidence="1" id="KW-0175">Coiled coil</keyword>
<protein>
    <submittedName>
        <fullName evidence="2">Uncharacterized protein</fullName>
    </submittedName>
</protein>
<dbReference type="AlphaFoldDB" id="A0A1J6QEJ4"/>
<evidence type="ECO:0000256" key="1">
    <source>
        <dbReference type="SAM" id="Coils"/>
    </source>
</evidence>
<organism evidence="2 3">
    <name type="scientific">Campylobacter jejuni</name>
    <dbReference type="NCBI Taxonomy" id="197"/>
    <lineage>
        <taxon>Bacteria</taxon>
        <taxon>Pseudomonadati</taxon>
        <taxon>Campylobacterota</taxon>
        <taxon>Epsilonproteobacteria</taxon>
        <taxon>Campylobacterales</taxon>
        <taxon>Campylobacteraceae</taxon>
        <taxon>Campylobacter</taxon>
    </lineage>
</organism>
<name>A0A1J6QEJ4_CAMJU</name>
<comment type="caution">
    <text evidence="2">The sequence shown here is derived from an EMBL/GenBank/DDBJ whole genome shotgun (WGS) entry which is preliminary data.</text>
</comment>